<accession>A0A0F4LM27</accession>
<evidence type="ECO:0000313" key="2">
    <source>
        <dbReference type="Proteomes" id="UP000033612"/>
    </source>
</evidence>
<keyword evidence="2" id="KW-1185">Reference proteome</keyword>
<dbReference type="SUPFAM" id="SSF51621">
    <property type="entry name" value="Phosphoenolpyruvate/pyruvate domain"/>
    <property type="match status" value="1"/>
</dbReference>
<gene>
    <name evidence="1" type="ORF">JF75_02540</name>
</gene>
<reference evidence="1 2" key="1">
    <citation type="submission" date="2015-01" db="EMBL/GenBank/DDBJ databases">
        <title>Comparative genomics of the lactic acid bacteria isolated from the honey bee gut.</title>
        <authorList>
            <person name="Ellegaard K.M."/>
            <person name="Tamarit D."/>
            <person name="Javelind E."/>
            <person name="Olofsson T."/>
            <person name="Andersson S.G."/>
            <person name="Vasquez A."/>
        </authorList>
    </citation>
    <scope>NUCLEOTIDE SEQUENCE [LARGE SCALE GENOMIC DNA]</scope>
    <source>
        <strain evidence="1 2">Hma2</strain>
    </source>
</reference>
<dbReference type="EMBL" id="JXLH01000003">
    <property type="protein sequence ID" value="KJY59897.1"/>
    <property type="molecule type" value="Genomic_DNA"/>
</dbReference>
<dbReference type="OrthoDB" id="2134543at2"/>
<dbReference type="HOGENOM" id="CLU_1169495_0_0_9"/>
<sequence>MLKGIIPVTISANLIKNLESDQPLFVSGRLLAIMTLGKDNEGLITRREYLQYFSTLSIETEATLIADGQSGFGNELSAWTTAKELGNAGARYLVLNDQKWPATSTEIAGTLAKKIFMNMVKAAVAGGKDYDLQIIPKLEGITKYGYAELISRIELLLKMGIKQIIVARLNRNELAQLKAEKFFPKIGIELDNMALDLIEVKNFKPTFIVPVESTIASTLSAEQQLYEFYIKENNYEK</sequence>
<evidence type="ECO:0000313" key="1">
    <source>
        <dbReference type="EMBL" id="KJY59897.1"/>
    </source>
</evidence>
<dbReference type="InterPro" id="IPR040442">
    <property type="entry name" value="Pyrv_kinase-like_dom_sf"/>
</dbReference>
<organism evidence="1 2">
    <name type="scientific">Lactobacillus kimbladii</name>
    <dbReference type="NCBI Taxonomy" id="1218506"/>
    <lineage>
        <taxon>Bacteria</taxon>
        <taxon>Bacillati</taxon>
        <taxon>Bacillota</taxon>
        <taxon>Bacilli</taxon>
        <taxon>Lactobacillales</taxon>
        <taxon>Lactobacillaceae</taxon>
        <taxon>Lactobacillus</taxon>
    </lineage>
</organism>
<proteinExistence type="predicted"/>
<dbReference type="Proteomes" id="UP000033612">
    <property type="component" value="Unassembled WGS sequence"/>
</dbReference>
<comment type="caution">
    <text evidence="1">The sequence shown here is derived from an EMBL/GenBank/DDBJ whole genome shotgun (WGS) entry which is preliminary data.</text>
</comment>
<dbReference type="Gene3D" id="3.20.20.60">
    <property type="entry name" value="Phosphoenolpyruvate-binding domains"/>
    <property type="match status" value="1"/>
</dbReference>
<dbReference type="InterPro" id="IPR015813">
    <property type="entry name" value="Pyrv/PenolPyrv_kinase-like_dom"/>
</dbReference>
<dbReference type="STRING" id="1218506.JF75_02540"/>
<protein>
    <submittedName>
        <fullName evidence="1">Uncharacterized protein</fullName>
    </submittedName>
</protein>
<dbReference type="RefSeq" id="WP_046331521.1">
    <property type="nucleotide sequence ID" value="NZ_JBHTBO010000007.1"/>
</dbReference>
<dbReference type="PANTHER" id="PTHR42905:SF5">
    <property type="entry name" value="CARBOXYVINYL-CARBOXYPHOSPHONATE PHOSPHORYLMUTASE, CHLOROPLASTIC"/>
    <property type="match status" value="1"/>
</dbReference>
<dbReference type="GO" id="GO:0003824">
    <property type="term" value="F:catalytic activity"/>
    <property type="evidence" value="ECO:0007669"/>
    <property type="project" value="InterPro"/>
</dbReference>
<dbReference type="PATRIC" id="fig|1218506.3.peg.293"/>
<dbReference type="AlphaFoldDB" id="A0A0F4LM27"/>
<dbReference type="PANTHER" id="PTHR42905">
    <property type="entry name" value="PHOSPHOENOLPYRUVATE CARBOXYLASE"/>
    <property type="match status" value="1"/>
</dbReference>
<name>A0A0F4LM27_9LACO</name>